<dbReference type="GO" id="GO:0046872">
    <property type="term" value="F:metal ion binding"/>
    <property type="evidence" value="ECO:0007669"/>
    <property type="project" value="UniProtKB-KW"/>
</dbReference>
<keyword evidence="2" id="KW-0479">Metal-binding</keyword>
<evidence type="ECO:0000256" key="2">
    <source>
        <dbReference type="ARBA" id="ARBA00022723"/>
    </source>
</evidence>
<proteinExistence type="inferred from homology"/>
<keyword evidence="7" id="KW-1185">Reference proteome</keyword>
<dbReference type="SUPFAM" id="SSF102215">
    <property type="entry name" value="Creatininase"/>
    <property type="match status" value="1"/>
</dbReference>
<reference evidence="6" key="1">
    <citation type="submission" date="2019-10" db="EMBL/GenBank/DDBJ databases">
        <title>Draft genome sequece of Microseira wollei NIES-4236.</title>
        <authorList>
            <person name="Yamaguchi H."/>
            <person name="Suzuki S."/>
            <person name="Kawachi M."/>
        </authorList>
    </citation>
    <scope>NUCLEOTIDE SEQUENCE</scope>
    <source>
        <strain evidence="6">NIES-4236</strain>
    </source>
</reference>
<evidence type="ECO:0000256" key="4">
    <source>
        <dbReference type="ARBA" id="ARBA00022833"/>
    </source>
</evidence>
<dbReference type="PANTHER" id="PTHR35005">
    <property type="entry name" value="3-DEHYDRO-SCYLLO-INOSOSE HYDROLASE"/>
    <property type="match status" value="1"/>
</dbReference>
<dbReference type="Pfam" id="PF02633">
    <property type="entry name" value="Creatininase"/>
    <property type="match status" value="1"/>
</dbReference>
<evidence type="ECO:0000313" key="7">
    <source>
        <dbReference type="Proteomes" id="UP001050975"/>
    </source>
</evidence>
<evidence type="ECO:0000256" key="3">
    <source>
        <dbReference type="ARBA" id="ARBA00022801"/>
    </source>
</evidence>
<evidence type="ECO:0000256" key="5">
    <source>
        <dbReference type="ARBA" id="ARBA00024029"/>
    </source>
</evidence>
<dbReference type="GO" id="GO:0009231">
    <property type="term" value="P:riboflavin biosynthetic process"/>
    <property type="evidence" value="ECO:0007669"/>
    <property type="project" value="TreeGrafter"/>
</dbReference>
<comment type="similarity">
    <text evidence="5">Belongs to the creatininase superfamily.</text>
</comment>
<keyword evidence="4" id="KW-0862">Zinc</keyword>
<dbReference type="PANTHER" id="PTHR35005:SF1">
    <property type="entry name" value="2-AMINO-5-FORMYLAMINO-6-RIBOSYLAMINOPYRIMIDIN-4(3H)-ONE 5'-MONOPHOSPHATE DEFORMYLASE"/>
    <property type="match status" value="1"/>
</dbReference>
<name>A0AAV3X484_9CYAN</name>
<gene>
    <name evidence="6" type="ORF">MiSe_16560</name>
</gene>
<dbReference type="InterPro" id="IPR024087">
    <property type="entry name" value="Creatininase-like_sf"/>
</dbReference>
<dbReference type="RefSeq" id="WP_226577416.1">
    <property type="nucleotide sequence ID" value="NZ_BLAY01000019.1"/>
</dbReference>
<dbReference type="InterPro" id="IPR003785">
    <property type="entry name" value="Creatininase/forma_Hydrolase"/>
</dbReference>
<protein>
    <submittedName>
        <fullName evidence="6">Creatininase</fullName>
    </submittedName>
</protein>
<evidence type="ECO:0000313" key="6">
    <source>
        <dbReference type="EMBL" id="GET36904.1"/>
    </source>
</evidence>
<comment type="cofactor">
    <cofactor evidence="1">
        <name>Zn(2+)</name>
        <dbReference type="ChEBI" id="CHEBI:29105"/>
    </cofactor>
</comment>
<dbReference type="EMBL" id="BLAY01000019">
    <property type="protein sequence ID" value="GET36904.1"/>
    <property type="molecule type" value="Genomic_DNA"/>
</dbReference>
<dbReference type="Proteomes" id="UP001050975">
    <property type="component" value="Unassembled WGS sequence"/>
</dbReference>
<dbReference type="Gene3D" id="3.40.50.10310">
    <property type="entry name" value="Creatininase"/>
    <property type="match status" value="1"/>
</dbReference>
<dbReference type="GO" id="GO:0016811">
    <property type="term" value="F:hydrolase activity, acting on carbon-nitrogen (but not peptide) bonds, in linear amides"/>
    <property type="evidence" value="ECO:0007669"/>
    <property type="project" value="TreeGrafter"/>
</dbReference>
<accession>A0AAV3X484</accession>
<organism evidence="6 7">
    <name type="scientific">Microseira wollei NIES-4236</name>
    <dbReference type="NCBI Taxonomy" id="2530354"/>
    <lineage>
        <taxon>Bacteria</taxon>
        <taxon>Bacillati</taxon>
        <taxon>Cyanobacteriota</taxon>
        <taxon>Cyanophyceae</taxon>
        <taxon>Oscillatoriophycideae</taxon>
        <taxon>Aerosakkonematales</taxon>
        <taxon>Aerosakkonemataceae</taxon>
        <taxon>Microseira</taxon>
    </lineage>
</organism>
<comment type="caution">
    <text evidence="6">The sequence shown here is derived from an EMBL/GenBank/DDBJ whole genome shotgun (WGS) entry which is preliminary data.</text>
</comment>
<dbReference type="AlphaFoldDB" id="A0AAV3X484"/>
<keyword evidence="3" id="KW-0378">Hydrolase</keyword>
<evidence type="ECO:0000256" key="1">
    <source>
        <dbReference type="ARBA" id="ARBA00001947"/>
    </source>
</evidence>
<sequence>MLLHLCTWPEVEAYLNRSGGIILPIGSTEQHGPTGLIGTDAICAEAIAKGVGEAINGMVCPTINVGMALHHTAFPGTISLRPTTLIQLIRDYITCLAKAGFIKFFFINGHGGNIATLKAAFAETYAHLADLNIANASQVQCQVGNWFMCGSVYKLAKELYGNQEGSHATPSEVALTQYLYPEAIKQAPLADPVSAEHKIYGAADFRRRYPDGRMGSNPALATPEHGKQFYDLAVKELSNAYLEFLNADAKS</sequence>